<comment type="caution">
    <text evidence="2">The sequence shown here is derived from an EMBL/GenBank/DDBJ whole genome shotgun (WGS) entry which is preliminary data.</text>
</comment>
<feature type="transmembrane region" description="Helical" evidence="1">
    <location>
        <begin position="46"/>
        <end position="64"/>
    </location>
</feature>
<protein>
    <submittedName>
        <fullName evidence="2">Uncharacterized protein</fullName>
    </submittedName>
</protein>
<keyword evidence="1" id="KW-0472">Membrane</keyword>
<keyword evidence="1" id="KW-1133">Transmembrane helix</keyword>
<proteinExistence type="predicted"/>
<evidence type="ECO:0000256" key="1">
    <source>
        <dbReference type="SAM" id="Phobius"/>
    </source>
</evidence>
<keyword evidence="1" id="KW-0812">Transmembrane</keyword>
<organism evidence="2 3">
    <name type="scientific">Vibrio olivae</name>
    <dbReference type="NCBI Taxonomy" id="1243002"/>
    <lineage>
        <taxon>Bacteria</taxon>
        <taxon>Pseudomonadati</taxon>
        <taxon>Pseudomonadota</taxon>
        <taxon>Gammaproteobacteria</taxon>
        <taxon>Vibrionales</taxon>
        <taxon>Vibrionaceae</taxon>
        <taxon>Vibrio</taxon>
    </lineage>
</organism>
<dbReference type="Proteomes" id="UP001589645">
    <property type="component" value="Unassembled WGS sequence"/>
</dbReference>
<accession>A0ABV5HQ36</accession>
<evidence type="ECO:0000313" key="2">
    <source>
        <dbReference type="EMBL" id="MFB9136229.1"/>
    </source>
</evidence>
<gene>
    <name evidence="2" type="ORF">ACFFUV_14745</name>
</gene>
<feature type="transmembrane region" description="Helical" evidence="1">
    <location>
        <begin position="84"/>
        <end position="105"/>
    </location>
</feature>
<dbReference type="RefSeq" id="WP_390194263.1">
    <property type="nucleotide sequence ID" value="NZ_JBHMEP010000004.1"/>
</dbReference>
<name>A0ABV5HQ36_9VIBR</name>
<keyword evidence="3" id="KW-1185">Reference proteome</keyword>
<reference evidence="2 3" key="1">
    <citation type="submission" date="2024-09" db="EMBL/GenBank/DDBJ databases">
        <authorList>
            <person name="Sun Q."/>
            <person name="Mori K."/>
        </authorList>
    </citation>
    <scope>NUCLEOTIDE SEQUENCE [LARGE SCALE GENOMIC DNA]</scope>
    <source>
        <strain evidence="2 3">CECT 8064</strain>
    </source>
</reference>
<evidence type="ECO:0000313" key="3">
    <source>
        <dbReference type="Proteomes" id="UP001589645"/>
    </source>
</evidence>
<dbReference type="EMBL" id="JBHMEP010000004">
    <property type="protein sequence ID" value="MFB9136229.1"/>
    <property type="molecule type" value="Genomic_DNA"/>
</dbReference>
<sequence length="110" mass="12340">MLDSIYNAWNLKEFQSLSIERASLINTRIGSILQDQQSAVSRSVEYLLSALGCLAVVDLTISFISTAKSLEDDEVMGIFDFFKFIPQDGAGWGAILLVTFLFLYLHKIRT</sequence>